<protein>
    <submittedName>
        <fullName evidence="1">Uncharacterized protein</fullName>
    </submittedName>
</protein>
<comment type="caution">
    <text evidence="1">The sequence shown here is derived from an EMBL/GenBank/DDBJ whole genome shotgun (WGS) entry which is preliminary data.</text>
</comment>
<dbReference type="AlphaFoldDB" id="A0A645E459"/>
<evidence type="ECO:0000313" key="1">
    <source>
        <dbReference type="EMBL" id="MPM95593.1"/>
    </source>
</evidence>
<sequence>MLPPVLPIVLYNGEPRWRAPTELSALLPRLPGFLASLQPGMRYVLIDEGAYSEQTLERLPKNLAAAIFRLEQPQTPEAVRQIVTELEVTTRSDDYRTARRLVTIWLRAALNRNRKYPMLLPELDDLQELTVMLSQRIEQWAEAYLATGEQRGLEKGVLRGEARMLGRVLAHRFGVLPAWVEQRLGEATEAQLAAWSASMLEADTLSQVFDLASDNH</sequence>
<reference evidence="1" key="1">
    <citation type="submission" date="2019-08" db="EMBL/GenBank/DDBJ databases">
        <authorList>
            <person name="Kucharzyk K."/>
            <person name="Murdoch R.W."/>
            <person name="Higgins S."/>
            <person name="Loffler F."/>
        </authorList>
    </citation>
    <scope>NUCLEOTIDE SEQUENCE</scope>
</reference>
<name>A0A645E459_9ZZZZ</name>
<dbReference type="PANTHER" id="PTHR35586:SF1">
    <property type="entry name" value="SLL1691 PROTEIN"/>
    <property type="match status" value="1"/>
</dbReference>
<gene>
    <name evidence="1" type="ORF">SDC9_142748</name>
</gene>
<proteinExistence type="predicted"/>
<accession>A0A645E459</accession>
<dbReference type="EMBL" id="VSSQ01042068">
    <property type="protein sequence ID" value="MPM95593.1"/>
    <property type="molecule type" value="Genomic_DNA"/>
</dbReference>
<dbReference type="PANTHER" id="PTHR35586">
    <property type="entry name" value="SLL1691 PROTEIN"/>
    <property type="match status" value="1"/>
</dbReference>
<organism evidence="1">
    <name type="scientific">bioreactor metagenome</name>
    <dbReference type="NCBI Taxonomy" id="1076179"/>
    <lineage>
        <taxon>unclassified sequences</taxon>
        <taxon>metagenomes</taxon>
        <taxon>ecological metagenomes</taxon>
    </lineage>
</organism>